<dbReference type="AlphaFoldDB" id="A7I2H2"/>
<name>A7I2H2_CAMHC</name>
<dbReference type="KEGG" id="cha:CHAB381_1158"/>
<accession>A7I2H2</accession>
<dbReference type="HOGENOM" id="CLU_745314_0_0_7"/>
<dbReference type="RefSeq" id="WP_012109013.1">
    <property type="nucleotide sequence ID" value="NC_009714.1"/>
</dbReference>
<organism evidence="1 2">
    <name type="scientific">Campylobacter hominis (strain ATCC BAA-381 / DSM 21671 / CCUG 45161 / LMG 19568 / NCTC 13146 / CH001A)</name>
    <dbReference type="NCBI Taxonomy" id="360107"/>
    <lineage>
        <taxon>Bacteria</taxon>
        <taxon>Pseudomonadati</taxon>
        <taxon>Campylobacterota</taxon>
        <taxon>Epsilonproteobacteria</taxon>
        <taxon>Campylobacterales</taxon>
        <taxon>Campylobacteraceae</taxon>
        <taxon>Campylobacter</taxon>
    </lineage>
</organism>
<reference evidence="2" key="1">
    <citation type="submission" date="2007-07" db="EMBL/GenBank/DDBJ databases">
        <title>Complete genome sequence of Campylobacter hominis ATCC BAA-381, a commensal isolated from the human gastrointestinal tract.</title>
        <authorList>
            <person name="Fouts D.E."/>
            <person name="Mongodin E.F."/>
            <person name="Puiu D."/>
            <person name="Sebastian Y."/>
            <person name="Miller W.G."/>
            <person name="Mandrell R.E."/>
            <person name="Nelson K.E."/>
        </authorList>
    </citation>
    <scope>NUCLEOTIDE SEQUENCE [LARGE SCALE GENOMIC DNA]</scope>
    <source>
        <strain evidence="2">ATCC BAA-381 / LMG 19568 / NCTC 13146 / CH001A</strain>
    </source>
</reference>
<evidence type="ECO:0000313" key="1">
    <source>
        <dbReference type="EMBL" id="ABS52026.1"/>
    </source>
</evidence>
<sequence>MSEEFHRGDWRQSKIDGFKKMIKKIPFLKEDGYLAKKLEDTYANLLDDVLNSSPDLDSKNSADLKLVGKSVILFVGPTLYIFNTYSNTMEYIELDIDTSGSSIDDGNKNLYPDISKDALEVLLRSMGGDVIETLTFGKVIKAVGKVTGIDEFFIDAVTTIFDIDFGRFSIGNAVLENHLITIDYKDINLHTTQERKYVLYKANPIFDKALNSVWSKMDSDMQTLDRVIFTRYGTPVELIYHKYYKKDTNIPNTFEFRAGSSDDKIISVLRRISYVNESKGNVVHLAKETNGEARKLITNYYANDGTNSDKVKDDLYNSEIKQAAKYCLKELKGYALQGDNLNIKEYEDLKIYSNKHKDSGLEFFKAVIKIK</sequence>
<dbReference type="STRING" id="360107.CHAB381_1158"/>
<protein>
    <submittedName>
        <fullName evidence="1">Uncharacterized protein</fullName>
    </submittedName>
</protein>
<evidence type="ECO:0000313" key="2">
    <source>
        <dbReference type="Proteomes" id="UP000002407"/>
    </source>
</evidence>
<dbReference type="Proteomes" id="UP000002407">
    <property type="component" value="Chromosome"/>
</dbReference>
<dbReference type="EMBL" id="CP000776">
    <property type="protein sequence ID" value="ABS52026.1"/>
    <property type="molecule type" value="Genomic_DNA"/>
</dbReference>
<dbReference type="OrthoDB" id="5364924at2"/>
<proteinExistence type="predicted"/>
<gene>
    <name evidence="1" type="ordered locus">CHAB381_1158</name>
</gene>
<keyword evidence="2" id="KW-1185">Reference proteome</keyword>